<feature type="binding site" description="axial binding residue" evidence="4">
    <location>
        <position position="160"/>
    </location>
    <ligand>
        <name>heme</name>
        <dbReference type="ChEBI" id="CHEBI:30413"/>
    </ligand>
    <ligandPart>
        <name>Fe</name>
        <dbReference type="ChEBI" id="CHEBI:18248"/>
    </ligandPart>
</feature>
<keyword evidence="3 5" id="KW-0503">Monooxygenase</keyword>
<dbReference type="GO" id="GO:0004497">
    <property type="term" value="F:monooxygenase activity"/>
    <property type="evidence" value="ECO:0007669"/>
    <property type="project" value="UniProtKB-KW"/>
</dbReference>
<dbReference type="PRINTS" id="PR00463">
    <property type="entry name" value="EP450I"/>
</dbReference>
<accession>A0A4C1X8L6</accession>
<keyword evidence="7" id="KW-1185">Reference proteome</keyword>
<dbReference type="InterPro" id="IPR001128">
    <property type="entry name" value="Cyt_P450"/>
</dbReference>
<comment type="caution">
    <text evidence="6">The sequence shown here is derived from an EMBL/GenBank/DDBJ whole genome shotgun (WGS) entry which is preliminary data.</text>
</comment>
<reference evidence="6 7" key="1">
    <citation type="journal article" date="2019" name="Commun. Biol.">
        <title>The bagworm genome reveals a unique fibroin gene that provides high tensile strength.</title>
        <authorList>
            <person name="Kono N."/>
            <person name="Nakamura H."/>
            <person name="Ohtoshi R."/>
            <person name="Tomita M."/>
            <person name="Numata K."/>
            <person name="Arakawa K."/>
        </authorList>
    </citation>
    <scope>NUCLEOTIDE SEQUENCE [LARGE SCALE GENOMIC DNA]</scope>
</reference>
<dbReference type="InterPro" id="IPR050121">
    <property type="entry name" value="Cytochrome_P450_monoxygenase"/>
</dbReference>
<dbReference type="EMBL" id="BGZK01000739">
    <property type="protein sequence ID" value="GBP58577.1"/>
    <property type="molecule type" value="Genomic_DNA"/>
</dbReference>
<evidence type="ECO:0000256" key="1">
    <source>
        <dbReference type="ARBA" id="ARBA00001971"/>
    </source>
</evidence>
<dbReference type="GO" id="GO:0016705">
    <property type="term" value="F:oxidoreductase activity, acting on paired donors, with incorporation or reduction of molecular oxygen"/>
    <property type="evidence" value="ECO:0007669"/>
    <property type="project" value="InterPro"/>
</dbReference>
<dbReference type="GO" id="GO:0005506">
    <property type="term" value="F:iron ion binding"/>
    <property type="evidence" value="ECO:0007669"/>
    <property type="project" value="InterPro"/>
</dbReference>
<sequence>MAIRRAVTKLLSGRTRHRARNRQAERNLPAVRCVPRRAAAAGGGRQRIRRDRFSEIFGAMERPVTKDDLSKMRYCDAVINETLRLYPPVPVIMRYADRDLQLDGCTIPRGATCAISVWGAGRAACWGADADQFRPERWFDTLRLPPPSAFSPFSYGRRSCIGKRYAMALMKTILVHLLRRFKFESEDNELEFKVDIALRTTRGHLIKVQSRN</sequence>
<comment type="similarity">
    <text evidence="2 5">Belongs to the cytochrome P450 family.</text>
</comment>
<dbReference type="SUPFAM" id="SSF48264">
    <property type="entry name" value="Cytochrome P450"/>
    <property type="match status" value="1"/>
</dbReference>
<dbReference type="AlphaFoldDB" id="A0A4C1X8L6"/>
<evidence type="ECO:0000256" key="2">
    <source>
        <dbReference type="ARBA" id="ARBA00010617"/>
    </source>
</evidence>
<dbReference type="PANTHER" id="PTHR24305:SF166">
    <property type="entry name" value="CYTOCHROME P450 12A4, MITOCHONDRIAL-RELATED"/>
    <property type="match status" value="1"/>
</dbReference>
<evidence type="ECO:0000256" key="5">
    <source>
        <dbReference type="RuleBase" id="RU000461"/>
    </source>
</evidence>
<organism evidence="6 7">
    <name type="scientific">Eumeta variegata</name>
    <name type="common">Bagworm moth</name>
    <name type="synonym">Eumeta japonica</name>
    <dbReference type="NCBI Taxonomy" id="151549"/>
    <lineage>
        <taxon>Eukaryota</taxon>
        <taxon>Metazoa</taxon>
        <taxon>Ecdysozoa</taxon>
        <taxon>Arthropoda</taxon>
        <taxon>Hexapoda</taxon>
        <taxon>Insecta</taxon>
        <taxon>Pterygota</taxon>
        <taxon>Neoptera</taxon>
        <taxon>Endopterygota</taxon>
        <taxon>Lepidoptera</taxon>
        <taxon>Glossata</taxon>
        <taxon>Ditrysia</taxon>
        <taxon>Tineoidea</taxon>
        <taxon>Psychidae</taxon>
        <taxon>Oiketicinae</taxon>
        <taxon>Eumeta</taxon>
    </lineage>
</organism>
<proteinExistence type="inferred from homology"/>
<gene>
    <name evidence="6" type="primary">Cyp4v2</name>
    <name evidence="6" type="ORF">EVAR_40860_1</name>
</gene>
<protein>
    <submittedName>
        <fullName evidence="6">Cytochrome P450 4V2</fullName>
    </submittedName>
</protein>
<keyword evidence="4 5" id="KW-0479">Metal-binding</keyword>
<evidence type="ECO:0000256" key="3">
    <source>
        <dbReference type="ARBA" id="ARBA00023033"/>
    </source>
</evidence>
<keyword evidence="4 5" id="KW-0349">Heme</keyword>
<keyword evidence="5" id="KW-0560">Oxidoreductase</keyword>
<dbReference type="OrthoDB" id="1470350at2759"/>
<dbReference type="PROSITE" id="PS00086">
    <property type="entry name" value="CYTOCHROME_P450"/>
    <property type="match status" value="1"/>
</dbReference>
<dbReference type="PANTHER" id="PTHR24305">
    <property type="entry name" value="CYTOCHROME P450"/>
    <property type="match status" value="1"/>
</dbReference>
<dbReference type="Pfam" id="PF00067">
    <property type="entry name" value="p450"/>
    <property type="match status" value="1"/>
</dbReference>
<dbReference type="InterPro" id="IPR002401">
    <property type="entry name" value="Cyt_P450_E_grp-I"/>
</dbReference>
<dbReference type="InterPro" id="IPR017972">
    <property type="entry name" value="Cyt_P450_CS"/>
</dbReference>
<evidence type="ECO:0000313" key="6">
    <source>
        <dbReference type="EMBL" id="GBP58577.1"/>
    </source>
</evidence>
<name>A0A4C1X8L6_EUMVA</name>
<keyword evidence="4 5" id="KW-0408">Iron</keyword>
<dbReference type="GO" id="GO:0020037">
    <property type="term" value="F:heme binding"/>
    <property type="evidence" value="ECO:0007669"/>
    <property type="project" value="InterPro"/>
</dbReference>
<dbReference type="Gene3D" id="1.10.630.10">
    <property type="entry name" value="Cytochrome P450"/>
    <property type="match status" value="1"/>
</dbReference>
<dbReference type="STRING" id="151549.A0A4C1X8L6"/>
<dbReference type="InterPro" id="IPR036396">
    <property type="entry name" value="Cyt_P450_sf"/>
</dbReference>
<comment type="cofactor">
    <cofactor evidence="1 4">
        <name>heme</name>
        <dbReference type="ChEBI" id="CHEBI:30413"/>
    </cofactor>
</comment>
<dbReference type="PRINTS" id="PR00385">
    <property type="entry name" value="P450"/>
</dbReference>
<evidence type="ECO:0000256" key="4">
    <source>
        <dbReference type="PIRSR" id="PIRSR602401-1"/>
    </source>
</evidence>
<dbReference type="Proteomes" id="UP000299102">
    <property type="component" value="Unassembled WGS sequence"/>
</dbReference>
<evidence type="ECO:0000313" key="7">
    <source>
        <dbReference type="Proteomes" id="UP000299102"/>
    </source>
</evidence>